<feature type="compositionally biased region" description="Low complexity" evidence="6">
    <location>
        <begin position="193"/>
        <end position="209"/>
    </location>
</feature>
<dbReference type="OrthoDB" id="5278208at2759"/>
<evidence type="ECO:0000256" key="4">
    <source>
        <dbReference type="ARBA" id="ARBA00023163"/>
    </source>
</evidence>
<protein>
    <recommendedName>
        <fullName evidence="7">Zn(2)-C6 fungal-type domain-containing protein</fullName>
    </recommendedName>
</protein>
<evidence type="ECO:0000256" key="6">
    <source>
        <dbReference type="SAM" id="MobiDB-lite"/>
    </source>
</evidence>
<dbReference type="PROSITE" id="PS50048">
    <property type="entry name" value="ZN2_CY6_FUNGAL_2"/>
    <property type="match status" value="1"/>
</dbReference>
<name>A0A1V6TPY3_9EURO</name>
<evidence type="ECO:0000259" key="7">
    <source>
        <dbReference type="PROSITE" id="PS50048"/>
    </source>
</evidence>
<dbReference type="Proteomes" id="UP000191342">
    <property type="component" value="Unassembled WGS sequence"/>
</dbReference>
<dbReference type="InterPro" id="IPR036864">
    <property type="entry name" value="Zn2-C6_fun-type_DNA-bd_sf"/>
</dbReference>
<accession>A0A1V6TPY3</accession>
<evidence type="ECO:0000256" key="1">
    <source>
        <dbReference type="ARBA" id="ARBA00004123"/>
    </source>
</evidence>
<keyword evidence="5" id="KW-0539">Nucleus</keyword>
<feature type="domain" description="Zn(2)-C6 fungal-type" evidence="7">
    <location>
        <begin position="108"/>
        <end position="138"/>
    </location>
</feature>
<sequence>MGLRDSRKGNQGTKGILDGFCDIVTMTHSHQSPQTAMSGFLDSMKQDSSTSSYSLFGPTQYPESVAFWHDPSAAPTMIVPPPSYTTSQKQALFQPLSDQKKHKRTRSGCFTCRSRRIKCDETRPLCERCRKGNRDCVYPSPTASSSASKASSRSTAKSRAGRQQSHGSDSSAKVDSDTLSPLQTIIDEEEPDSSVSESRPSPASATTTSQPDLRKSQSAQSLRKHNAGPTSEPSSYAKEQSSSPSTESPRFESLSVRSGSLGHSTTELINNARLPDDLRFYLNFHQDFMTPPHFFLRQSSSHFIHYSLVELALHYEPLLYALVGFSAYHYSLHSPGGKLYRFLQYYNKALILLRKSLGSGEEHSEATLCTVLVLTTFEEYIGDWMNMIDHHQAAHAFIRELVTPESANVNELHTNIFLWYSRFDVVVGILAGTETVLGRDWYLAKEQYDTEQAAIYPDDPSKQLALVASINRRFGLDMASLYAKLSRGMISMEQFAIQNEHLGQWLEQAKTILRGFEDYEYKVQHYPNKQPLTEDDVVDPYVPGVLHRGPLWDINYAWIDVLAAETMYKFQTMQVLQQPLLQDLQELAKAQCRLIETMIRWPHKENGYCINFKNSIGMLGMFLPREHKYQMWTRRTLALLEQHGYIIVPSFRTGLAAIWQVPEVNHWWLPNDEGYTSIVREIRSLSDERSSQPRDEKREAVRDMKSLLGKLNLNETEDDRSPL</sequence>
<dbReference type="InterPro" id="IPR001138">
    <property type="entry name" value="Zn2Cys6_DnaBD"/>
</dbReference>
<dbReference type="GO" id="GO:0000976">
    <property type="term" value="F:transcription cis-regulatory region binding"/>
    <property type="evidence" value="ECO:0007669"/>
    <property type="project" value="TreeGrafter"/>
</dbReference>
<keyword evidence="9" id="KW-1185">Reference proteome</keyword>
<dbReference type="Gene3D" id="4.10.240.10">
    <property type="entry name" value="Zn(2)-C6 fungal-type DNA-binding domain"/>
    <property type="match status" value="1"/>
</dbReference>
<comment type="caution">
    <text evidence="8">The sequence shown here is derived from an EMBL/GenBank/DDBJ whole genome shotgun (WGS) entry which is preliminary data.</text>
</comment>
<feature type="compositionally biased region" description="Low complexity" evidence="6">
    <location>
        <begin position="139"/>
        <end position="158"/>
    </location>
</feature>
<comment type="subcellular location">
    <subcellularLocation>
        <location evidence="1">Nucleus</location>
    </subcellularLocation>
</comment>
<dbReference type="STRING" id="254877.A0A1V6TPY3"/>
<dbReference type="Pfam" id="PF00172">
    <property type="entry name" value="Zn_clus"/>
    <property type="match status" value="1"/>
</dbReference>
<dbReference type="GO" id="GO:0005634">
    <property type="term" value="C:nucleus"/>
    <property type="evidence" value="ECO:0007669"/>
    <property type="project" value="UniProtKB-SubCell"/>
</dbReference>
<dbReference type="PROSITE" id="PS00463">
    <property type="entry name" value="ZN2_CY6_FUNGAL_1"/>
    <property type="match status" value="1"/>
</dbReference>
<dbReference type="EMBL" id="MLQL01000005">
    <property type="protein sequence ID" value="OQE27889.1"/>
    <property type="molecule type" value="Genomic_DNA"/>
</dbReference>
<evidence type="ECO:0000256" key="3">
    <source>
        <dbReference type="ARBA" id="ARBA00023125"/>
    </source>
</evidence>
<dbReference type="GO" id="GO:0045944">
    <property type="term" value="P:positive regulation of transcription by RNA polymerase II"/>
    <property type="evidence" value="ECO:0007669"/>
    <property type="project" value="TreeGrafter"/>
</dbReference>
<dbReference type="PANTHER" id="PTHR37534">
    <property type="entry name" value="TRANSCRIPTIONAL ACTIVATOR PROTEIN UGA3"/>
    <property type="match status" value="1"/>
</dbReference>
<keyword evidence="3" id="KW-0238">DNA-binding</keyword>
<proteinExistence type="predicted"/>
<evidence type="ECO:0000313" key="8">
    <source>
        <dbReference type="EMBL" id="OQE27889.1"/>
    </source>
</evidence>
<keyword evidence="4" id="KW-0804">Transcription</keyword>
<dbReference type="PANTHER" id="PTHR37534:SF10">
    <property type="entry name" value="ZN(II)2CYS6 TRANSCRIPTION FACTOR (EUROFUNG)"/>
    <property type="match status" value="1"/>
</dbReference>
<keyword evidence="2" id="KW-0805">Transcription regulation</keyword>
<dbReference type="CDD" id="cd00067">
    <property type="entry name" value="GAL4"/>
    <property type="match status" value="1"/>
</dbReference>
<feature type="compositionally biased region" description="Polar residues" evidence="6">
    <location>
        <begin position="161"/>
        <end position="183"/>
    </location>
</feature>
<feature type="region of interest" description="Disordered" evidence="6">
    <location>
        <begin position="137"/>
        <end position="258"/>
    </location>
</feature>
<dbReference type="InterPro" id="IPR021858">
    <property type="entry name" value="Fun_TF"/>
</dbReference>
<evidence type="ECO:0000256" key="5">
    <source>
        <dbReference type="ARBA" id="ARBA00023242"/>
    </source>
</evidence>
<evidence type="ECO:0000256" key="2">
    <source>
        <dbReference type="ARBA" id="ARBA00023015"/>
    </source>
</evidence>
<organism evidence="8 9">
    <name type="scientific">Penicillium flavigenum</name>
    <dbReference type="NCBI Taxonomy" id="254877"/>
    <lineage>
        <taxon>Eukaryota</taxon>
        <taxon>Fungi</taxon>
        <taxon>Dikarya</taxon>
        <taxon>Ascomycota</taxon>
        <taxon>Pezizomycotina</taxon>
        <taxon>Eurotiomycetes</taxon>
        <taxon>Eurotiomycetidae</taxon>
        <taxon>Eurotiales</taxon>
        <taxon>Aspergillaceae</taxon>
        <taxon>Penicillium</taxon>
    </lineage>
</organism>
<dbReference type="GO" id="GO:0000981">
    <property type="term" value="F:DNA-binding transcription factor activity, RNA polymerase II-specific"/>
    <property type="evidence" value="ECO:0007669"/>
    <property type="project" value="InterPro"/>
</dbReference>
<evidence type="ECO:0000313" key="9">
    <source>
        <dbReference type="Proteomes" id="UP000191342"/>
    </source>
</evidence>
<dbReference type="AlphaFoldDB" id="A0A1V6TPY3"/>
<dbReference type="GO" id="GO:0008270">
    <property type="term" value="F:zinc ion binding"/>
    <property type="evidence" value="ECO:0007669"/>
    <property type="project" value="InterPro"/>
</dbReference>
<gene>
    <name evidence="8" type="ORF">PENFLA_c005G03193</name>
</gene>
<dbReference type="SUPFAM" id="SSF57701">
    <property type="entry name" value="Zn2/Cys6 DNA-binding domain"/>
    <property type="match status" value="1"/>
</dbReference>
<feature type="compositionally biased region" description="Polar residues" evidence="6">
    <location>
        <begin position="228"/>
        <end position="248"/>
    </location>
</feature>
<dbReference type="SMART" id="SM00066">
    <property type="entry name" value="GAL4"/>
    <property type="match status" value="1"/>
</dbReference>
<dbReference type="Pfam" id="PF11951">
    <property type="entry name" value="Fungal_trans_2"/>
    <property type="match status" value="1"/>
</dbReference>
<reference evidence="9" key="1">
    <citation type="journal article" date="2017" name="Nat. Microbiol.">
        <title>Global analysis of biosynthetic gene clusters reveals vast potential of secondary metabolite production in Penicillium species.</title>
        <authorList>
            <person name="Nielsen J.C."/>
            <person name="Grijseels S."/>
            <person name="Prigent S."/>
            <person name="Ji B."/>
            <person name="Dainat J."/>
            <person name="Nielsen K.F."/>
            <person name="Frisvad J.C."/>
            <person name="Workman M."/>
            <person name="Nielsen J."/>
        </authorList>
    </citation>
    <scope>NUCLEOTIDE SEQUENCE [LARGE SCALE GENOMIC DNA]</scope>
    <source>
        <strain evidence="9">IBT 14082</strain>
    </source>
</reference>